<reference evidence="1 2" key="1">
    <citation type="submission" date="2018-01" db="EMBL/GenBank/DDBJ databases">
        <title>Co-occurrence of chitin degradation, pigmentation and bioactivity in marine Pseudoalteromonas.</title>
        <authorList>
            <person name="Paulsen S."/>
            <person name="Gram L."/>
            <person name="Machado H."/>
        </authorList>
    </citation>
    <scope>NUCLEOTIDE SEQUENCE [LARGE SCALE GENOMIC DNA]</scope>
    <source>
        <strain evidence="1 2">S1946</strain>
    </source>
</reference>
<dbReference type="InterPro" id="IPR013783">
    <property type="entry name" value="Ig-like_fold"/>
</dbReference>
<dbReference type="InterPro" id="IPR011047">
    <property type="entry name" value="Quinoprotein_ADH-like_sf"/>
</dbReference>
<dbReference type="EMBL" id="PPUZ01000066">
    <property type="protein sequence ID" value="RZM74391.1"/>
    <property type="molecule type" value="Genomic_DNA"/>
</dbReference>
<proteinExistence type="predicted"/>
<organism evidence="1 2">
    <name type="scientific">Pseudoalteromonas rubra</name>
    <dbReference type="NCBI Taxonomy" id="43658"/>
    <lineage>
        <taxon>Bacteria</taxon>
        <taxon>Pseudomonadati</taxon>
        <taxon>Pseudomonadota</taxon>
        <taxon>Gammaproteobacteria</taxon>
        <taxon>Alteromonadales</taxon>
        <taxon>Pseudoalteromonadaceae</taxon>
        <taxon>Pseudoalteromonas</taxon>
    </lineage>
</organism>
<dbReference type="Proteomes" id="UP000292345">
    <property type="component" value="Unassembled WGS sequence"/>
</dbReference>
<name>A0A4Q7DYP5_9GAMM</name>
<dbReference type="AlphaFoldDB" id="A0A4Q7DYP5"/>
<accession>A0A4Q7DYP5</accession>
<comment type="caution">
    <text evidence="1">The sequence shown here is derived from an EMBL/GenBank/DDBJ whole genome shotgun (WGS) entry which is preliminary data.</text>
</comment>
<sequence>MTIRLLMLLFTLNFIAITSVTAMEFKQAYAPISVGKITTFIPIERAPDAPVYVSVQPSDAGDKLVWSAVDSAKFYFIEQYINGKWEMVNANYQGTQYTLPKSASGVYRVTACDEYGCAKAKQQNRVVSEPLAVKAFYTNRSQVDDYQRVSLSWEISGAATVSITRYEQGRKVESWLNINPSRGTLTSNVRSLADFRLVAKDFNGETIARKLRIATLPENPVKLQGAKGKYTQPLFHSGLDIVSRSMLVKHGSVYFSTHDGQLMRYSAEKQNGAAVEWKKSWSLKLDGVVNNAPVMKADKLLFSVSLRNGTGKMCRVNASTGGEKECTEIKSSALIASPLIIKSASKSTESLFSRAVSFVSRPSSQLIEGVYLFRRDGVVEILDPNDMHKEIRTFGIPDFRNEVVSTPILISDPDNNFEEHFIVEDGLDVIGVEAPKHTLQQSSSIVEAAREWFNGNEVQNESEQSSDTLKVLWRKRL</sequence>
<gene>
    <name evidence="1" type="ORF">C3B51_19730</name>
</gene>
<dbReference type="Gene3D" id="2.60.40.10">
    <property type="entry name" value="Immunoglobulins"/>
    <property type="match status" value="1"/>
</dbReference>
<dbReference type="SUPFAM" id="SSF50998">
    <property type="entry name" value="Quinoprotein alcohol dehydrogenase-like"/>
    <property type="match status" value="1"/>
</dbReference>
<protein>
    <recommendedName>
        <fullName evidence="3">Ig-like domain-containing protein</fullName>
    </recommendedName>
</protein>
<evidence type="ECO:0000313" key="2">
    <source>
        <dbReference type="Proteomes" id="UP000292345"/>
    </source>
</evidence>
<evidence type="ECO:0000313" key="1">
    <source>
        <dbReference type="EMBL" id="RZM74391.1"/>
    </source>
</evidence>
<evidence type="ECO:0008006" key="3">
    <source>
        <dbReference type="Google" id="ProtNLM"/>
    </source>
</evidence>